<evidence type="ECO:0000259" key="4">
    <source>
        <dbReference type="PROSITE" id="PS50943"/>
    </source>
</evidence>
<feature type="transmembrane region" description="Helical" evidence="3">
    <location>
        <begin position="6"/>
        <end position="23"/>
    </location>
</feature>
<dbReference type="Proteomes" id="UP001463665">
    <property type="component" value="Chromosome"/>
</dbReference>
<keyword evidence="2" id="KW-0175">Coiled coil</keyword>
<dbReference type="SMART" id="SM00530">
    <property type="entry name" value="HTH_XRE"/>
    <property type="match status" value="1"/>
</dbReference>
<evidence type="ECO:0000256" key="3">
    <source>
        <dbReference type="SAM" id="Phobius"/>
    </source>
</evidence>
<keyword evidence="1" id="KW-0238">DNA-binding</keyword>
<accession>A0AAU6WUH6</accession>
<dbReference type="Gene3D" id="1.10.260.40">
    <property type="entry name" value="lambda repressor-like DNA-binding domains"/>
    <property type="match status" value="1"/>
</dbReference>
<sequence length="148" mass="17398">MDKICEFFAIFLQNLHSVLYIYLKAQKMIRKKLKSLRKEKGMSQKEMAEILSTDISSYSRKENGKSKIHDEEWIKLANVLNVSVDDIKERENIKVVYNETLTSDDNSGNYSQHFNLPNSILENLHDYIAILKHENESLKKELETFKNK</sequence>
<dbReference type="SUPFAM" id="SSF47413">
    <property type="entry name" value="lambda repressor-like DNA-binding domains"/>
    <property type="match status" value="1"/>
</dbReference>
<feature type="coiled-coil region" evidence="2">
    <location>
        <begin position="121"/>
        <end position="148"/>
    </location>
</feature>
<keyword evidence="3" id="KW-0472">Membrane</keyword>
<dbReference type="CDD" id="cd00093">
    <property type="entry name" value="HTH_XRE"/>
    <property type="match status" value="1"/>
</dbReference>
<dbReference type="EMBL" id="CP154834">
    <property type="protein sequence ID" value="XAO75507.1"/>
    <property type="molecule type" value="Genomic_DNA"/>
</dbReference>
<evidence type="ECO:0000313" key="6">
    <source>
        <dbReference type="Proteomes" id="UP001463665"/>
    </source>
</evidence>
<keyword evidence="3" id="KW-1133">Transmembrane helix</keyword>
<dbReference type="PANTHER" id="PTHR46558">
    <property type="entry name" value="TRACRIPTIONAL REGULATORY PROTEIN-RELATED-RELATED"/>
    <property type="match status" value="1"/>
</dbReference>
<reference evidence="5 6" key="1">
    <citation type="submission" date="2024-04" db="EMBL/GenBank/DDBJ databases">
        <title>Genome sequencing and assembly of rice foliar adapted Chryseobacterium endophyticum OsEnb-ALM-A6.</title>
        <authorList>
            <person name="Kumar S."/>
            <person name="Javed M."/>
            <person name="Chouhan V."/>
            <person name="Charishma K."/>
            <person name="Patel A."/>
            <person name="Kumar M."/>
            <person name="Sahu K.P."/>
            <person name="Kumar A."/>
        </authorList>
    </citation>
    <scope>NUCLEOTIDE SEQUENCE [LARGE SCALE GENOMIC DNA]</scope>
    <source>
        <strain evidence="5 6">OsEnb-ALM-A6</strain>
    </source>
</reference>
<evidence type="ECO:0000256" key="1">
    <source>
        <dbReference type="ARBA" id="ARBA00023125"/>
    </source>
</evidence>
<keyword evidence="6" id="KW-1185">Reference proteome</keyword>
<dbReference type="PROSITE" id="PS50943">
    <property type="entry name" value="HTH_CROC1"/>
    <property type="match status" value="1"/>
</dbReference>
<feature type="domain" description="HTH cro/C1-type" evidence="4">
    <location>
        <begin position="33"/>
        <end position="87"/>
    </location>
</feature>
<dbReference type="InterPro" id="IPR001387">
    <property type="entry name" value="Cro/C1-type_HTH"/>
</dbReference>
<evidence type="ECO:0000313" key="5">
    <source>
        <dbReference type="EMBL" id="XAO75507.1"/>
    </source>
</evidence>
<organism evidence="5 6">
    <name type="scientific">Chryseobacterium endophyticum</name>
    <dbReference type="NCBI Taxonomy" id="1854762"/>
    <lineage>
        <taxon>Bacteria</taxon>
        <taxon>Pseudomonadati</taxon>
        <taxon>Bacteroidota</taxon>
        <taxon>Flavobacteriia</taxon>
        <taxon>Flavobacteriales</taxon>
        <taxon>Weeksellaceae</taxon>
        <taxon>Chryseobacterium group</taxon>
        <taxon>Chryseobacterium</taxon>
    </lineage>
</organism>
<proteinExistence type="predicted"/>
<dbReference type="RefSeq" id="WP_345767184.1">
    <property type="nucleotide sequence ID" value="NZ_CP154834.1"/>
</dbReference>
<dbReference type="GO" id="GO:0003677">
    <property type="term" value="F:DNA binding"/>
    <property type="evidence" value="ECO:0007669"/>
    <property type="project" value="UniProtKB-KW"/>
</dbReference>
<gene>
    <name evidence="5" type="ORF">AAFP95_06180</name>
</gene>
<keyword evidence="3" id="KW-0812">Transmembrane</keyword>
<dbReference type="AlphaFoldDB" id="A0AAU6WUH6"/>
<name>A0AAU6WUH6_9FLAO</name>
<evidence type="ECO:0000256" key="2">
    <source>
        <dbReference type="SAM" id="Coils"/>
    </source>
</evidence>
<dbReference type="Pfam" id="PF01381">
    <property type="entry name" value="HTH_3"/>
    <property type="match status" value="1"/>
</dbReference>
<protein>
    <submittedName>
        <fullName evidence="5">Helix-turn-helix domain-containing protein</fullName>
    </submittedName>
</protein>
<dbReference type="InterPro" id="IPR010982">
    <property type="entry name" value="Lambda_DNA-bd_dom_sf"/>
</dbReference>
<dbReference type="PANTHER" id="PTHR46558:SF14">
    <property type="entry name" value="HTH-TYPE TRANSCRIPTIONAL REGULATOR ANSR"/>
    <property type="match status" value="1"/>
</dbReference>